<dbReference type="EC" id="1.17.1.4" evidence="8"/>
<evidence type="ECO:0000313" key="9">
    <source>
        <dbReference type="Proteomes" id="UP000650477"/>
    </source>
</evidence>
<keyword evidence="5" id="KW-0411">Iron-sulfur</keyword>
<dbReference type="InterPro" id="IPR001041">
    <property type="entry name" value="2Fe-2S_ferredoxin-type"/>
</dbReference>
<accession>A0A0A2R9A8</accession>
<dbReference type="GO" id="GO:0046872">
    <property type="term" value="F:metal ion binding"/>
    <property type="evidence" value="ECO:0007669"/>
    <property type="project" value="UniProtKB-KW"/>
</dbReference>
<dbReference type="EMBL" id="PKLF01000001">
    <property type="protein sequence ID" value="MBE8611033.1"/>
    <property type="molecule type" value="Genomic_DNA"/>
</dbReference>
<evidence type="ECO:0000256" key="1">
    <source>
        <dbReference type="ARBA" id="ARBA00022714"/>
    </source>
</evidence>
<keyword evidence="3 8" id="KW-0560">Oxidoreductase</keyword>
<name>A0A0A2R9A8_MORMO</name>
<dbReference type="InterPro" id="IPR036884">
    <property type="entry name" value="2Fe-2S-bd_dom_sf"/>
</dbReference>
<evidence type="ECO:0000256" key="5">
    <source>
        <dbReference type="ARBA" id="ARBA00023014"/>
    </source>
</evidence>
<dbReference type="InterPro" id="IPR012675">
    <property type="entry name" value="Beta-grasp_dom_sf"/>
</dbReference>
<keyword evidence="1" id="KW-0001">2Fe-2S</keyword>
<gene>
    <name evidence="8" type="primary">xdhC</name>
    <name evidence="7" type="ORF">CYG68_01130</name>
    <name evidence="8" type="ORF">OSC06_05705</name>
</gene>
<dbReference type="Gene3D" id="3.10.20.30">
    <property type="match status" value="1"/>
</dbReference>
<dbReference type="Pfam" id="PF01799">
    <property type="entry name" value="Fer2_2"/>
    <property type="match status" value="1"/>
</dbReference>
<dbReference type="InterPro" id="IPR006058">
    <property type="entry name" value="2Fe2S_fd_BS"/>
</dbReference>
<dbReference type="Gene3D" id="1.10.150.120">
    <property type="entry name" value="[2Fe-2S]-binding domain"/>
    <property type="match status" value="1"/>
</dbReference>
<organism evidence="7 9">
    <name type="scientific">Morganella morganii</name>
    <name type="common">Proteus morganii</name>
    <dbReference type="NCBI Taxonomy" id="582"/>
    <lineage>
        <taxon>Bacteria</taxon>
        <taxon>Pseudomonadati</taxon>
        <taxon>Pseudomonadota</taxon>
        <taxon>Gammaproteobacteria</taxon>
        <taxon>Enterobacterales</taxon>
        <taxon>Morganellaceae</taxon>
        <taxon>Morganella</taxon>
    </lineage>
</organism>
<evidence type="ECO:0000259" key="6">
    <source>
        <dbReference type="PROSITE" id="PS51085"/>
    </source>
</evidence>
<dbReference type="InterPro" id="IPR051452">
    <property type="entry name" value="Diverse_Oxidoreductases"/>
</dbReference>
<dbReference type="InterPro" id="IPR002888">
    <property type="entry name" value="2Fe-2S-bd"/>
</dbReference>
<dbReference type="PROSITE" id="PS51085">
    <property type="entry name" value="2FE2S_FER_2"/>
    <property type="match status" value="1"/>
</dbReference>
<comment type="caution">
    <text evidence="7">The sequence shown here is derived from an EMBL/GenBank/DDBJ whole genome shotgun (WGS) entry which is preliminary data.</text>
</comment>
<dbReference type="PROSITE" id="PS00197">
    <property type="entry name" value="2FE2S_FER_1"/>
    <property type="match status" value="1"/>
</dbReference>
<dbReference type="AlphaFoldDB" id="A0A0A2R9A8"/>
<evidence type="ECO:0000256" key="3">
    <source>
        <dbReference type="ARBA" id="ARBA00023002"/>
    </source>
</evidence>
<proteinExistence type="predicted"/>
<dbReference type="GO" id="GO:0004854">
    <property type="term" value="F:xanthine dehydrogenase activity"/>
    <property type="evidence" value="ECO:0007669"/>
    <property type="project" value="UniProtKB-EC"/>
</dbReference>
<dbReference type="SUPFAM" id="SSF54292">
    <property type="entry name" value="2Fe-2S ferredoxin-like"/>
    <property type="match status" value="1"/>
</dbReference>
<dbReference type="GeneID" id="93361612"/>
<dbReference type="STRING" id="582.AL531_00520"/>
<dbReference type="Proteomes" id="UP000650477">
    <property type="component" value="Unassembled WGS sequence"/>
</dbReference>
<reference evidence="7" key="1">
    <citation type="submission" date="2017-12" db="EMBL/GenBank/DDBJ databases">
        <title>Genome sequencing and analysis.</title>
        <authorList>
            <person name="Huang Y.-T."/>
        </authorList>
    </citation>
    <scope>NUCLEOTIDE SEQUENCE</scope>
    <source>
        <strain evidence="7">VGH116</strain>
    </source>
</reference>
<dbReference type="PANTHER" id="PTHR44379:SF8">
    <property type="entry name" value="XANTHINE DEHYDROGENASE IRON-SULFUR-BINDING SUBUNIT XDHC-RELATED"/>
    <property type="match status" value="1"/>
</dbReference>
<dbReference type="Pfam" id="PF00111">
    <property type="entry name" value="Fer2"/>
    <property type="match status" value="1"/>
</dbReference>
<feature type="domain" description="2Fe-2S ferredoxin-type" evidence="6">
    <location>
        <begin position="7"/>
        <end position="82"/>
    </location>
</feature>
<protein>
    <submittedName>
        <fullName evidence="7 8">Xanthine dehydrogenase</fullName>
        <ecNumber evidence="8">1.17.1.4</ecNumber>
    </submittedName>
</protein>
<dbReference type="EMBL" id="JAPKIY010000009">
    <property type="protein sequence ID" value="MDS0897460.1"/>
    <property type="molecule type" value="Genomic_DNA"/>
</dbReference>
<keyword evidence="2" id="KW-0479">Metal-binding</keyword>
<dbReference type="CDD" id="cd00207">
    <property type="entry name" value="fer2"/>
    <property type="match status" value="1"/>
</dbReference>
<dbReference type="Proteomes" id="UP001182247">
    <property type="component" value="Unassembled WGS sequence"/>
</dbReference>
<dbReference type="NCBIfam" id="NF007387">
    <property type="entry name" value="PRK09908.1"/>
    <property type="match status" value="1"/>
</dbReference>
<dbReference type="PANTHER" id="PTHR44379">
    <property type="entry name" value="OXIDOREDUCTASE WITH IRON-SULFUR SUBUNIT"/>
    <property type="match status" value="1"/>
</dbReference>
<dbReference type="GO" id="GO:0051537">
    <property type="term" value="F:2 iron, 2 sulfur cluster binding"/>
    <property type="evidence" value="ECO:0007669"/>
    <property type="project" value="UniProtKB-KW"/>
</dbReference>
<evidence type="ECO:0000256" key="2">
    <source>
        <dbReference type="ARBA" id="ARBA00022723"/>
    </source>
</evidence>
<keyword evidence="4" id="KW-0408">Iron</keyword>
<evidence type="ECO:0000313" key="8">
    <source>
        <dbReference type="EMBL" id="MDS0897460.1"/>
    </source>
</evidence>
<dbReference type="SUPFAM" id="SSF47741">
    <property type="entry name" value="CO dehydrogenase ISP C-domain like"/>
    <property type="match status" value="1"/>
</dbReference>
<reference evidence="8" key="2">
    <citation type="submission" date="2023-02" db="EMBL/GenBank/DDBJ databases">
        <title>Detection, antimicrobial susceptibility and genomic characterization of NDM-producing species of Morganellaceae, Yersiniaceae, and Enterobacteriaceae other than Klebsiella.</title>
        <authorList>
            <person name="Camargo C.H."/>
            <person name="Sacchi C.T."/>
            <person name="Campos K.R."/>
        </authorList>
    </citation>
    <scope>NUCLEOTIDE SEQUENCE</scope>
    <source>
        <strain evidence="8">1189_21</strain>
    </source>
</reference>
<dbReference type="InterPro" id="IPR036010">
    <property type="entry name" value="2Fe-2S_ferredoxin-like_sf"/>
</dbReference>
<evidence type="ECO:0000313" key="7">
    <source>
        <dbReference type="EMBL" id="MBE8611033.1"/>
    </source>
</evidence>
<dbReference type="RefSeq" id="WP_004236043.1">
    <property type="nucleotide sequence ID" value="NZ_ABGYJJ040000001.1"/>
</dbReference>
<sequence length="159" mass="17108">MNIKEWKTISCTLNGQVRELTVSPAARLSDVLREQGLISVKHGCSVGECGACTVLIDGIAVDTCLYLAVWADGKQIRTAEGEMKHGKPSAVQQAYADSGAVQCGFCTPGLIMMTTALLEKHKGQTLTIRQIRHGLAGNLCRCTGYQMVANAADKLQRNQ</sequence>
<evidence type="ECO:0000256" key="4">
    <source>
        <dbReference type="ARBA" id="ARBA00023004"/>
    </source>
</evidence>
<dbReference type="OrthoDB" id="9775084at2"/>